<keyword evidence="2" id="KW-1185">Reference proteome</keyword>
<accession>A0A319B7W2</accession>
<sequence>MVWYRTLQRAGPSGLQPGLTQQSHCRGRPDCLHGRGQLGTCWGQCFPLWLHGSPH</sequence>
<proteinExistence type="predicted"/>
<protein>
    <submittedName>
        <fullName evidence="1">Uncharacterized protein</fullName>
    </submittedName>
</protein>
<reference evidence="1" key="1">
    <citation type="submission" date="2016-12" db="EMBL/GenBank/DDBJ databases">
        <title>The genomes of Aspergillus section Nigri reveals drivers in fungal speciation.</title>
        <authorList>
            <consortium name="DOE Joint Genome Institute"/>
            <person name="Vesth T.C."/>
            <person name="Nybo J."/>
            <person name="Theobald S."/>
            <person name="Brandl J."/>
            <person name="Frisvad J.C."/>
            <person name="Nielsen K.F."/>
            <person name="Lyhne E.K."/>
            <person name="Kogle M.E."/>
            <person name="Kuo A."/>
            <person name="Riley R."/>
            <person name="Clum A."/>
            <person name="Nolan M."/>
            <person name="Lipzen A."/>
            <person name="Salamov A."/>
            <person name="Henrissat B."/>
            <person name="Wiebenga A."/>
            <person name="De Vries R.P."/>
            <person name="Grigoriev I.V."/>
            <person name="Mortensen U.H."/>
            <person name="Andersen M.R."/>
            <person name="Baker S.E."/>
        </authorList>
    </citation>
    <scope>NUCLEOTIDE SEQUENCE [LARGE SCALE GENOMIC DNA]</scope>
    <source>
        <strain evidence="1">CBS 113365</strain>
    </source>
</reference>
<evidence type="ECO:0000313" key="1">
    <source>
        <dbReference type="EMBL" id="PYH68807.1"/>
    </source>
</evidence>
<gene>
    <name evidence="1" type="ORF">BO88DRAFT_51801</name>
</gene>
<dbReference type="GeneID" id="37217524"/>
<dbReference type="EMBL" id="KZ821625">
    <property type="protein sequence ID" value="PYH68807.1"/>
    <property type="molecule type" value="Genomic_DNA"/>
</dbReference>
<evidence type="ECO:0000313" key="2">
    <source>
        <dbReference type="Proteomes" id="UP000248405"/>
    </source>
</evidence>
<organism evidence="1 2">
    <name type="scientific">Aspergillus vadensis (strain CBS 113365 / IMI 142717 / IBT 24658)</name>
    <dbReference type="NCBI Taxonomy" id="1448311"/>
    <lineage>
        <taxon>Eukaryota</taxon>
        <taxon>Fungi</taxon>
        <taxon>Dikarya</taxon>
        <taxon>Ascomycota</taxon>
        <taxon>Pezizomycotina</taxon>
        <taxon>Eurotiomycetes</taxon>
        <taxon>Eurotiomycetidae</taxon>
        <taxon>Eurotiales</taxon>
        <taxon>Aspergillaceae</taxon>
        <taxon>Aspergillus</taxon>
        <taxon>Aspergillus subgen. Circumdati</taxon>
    </lineage>
</organism>
<name>A0A319B7W2_ASPVC</name>
<dbReference type="Proteomes" id="UP000248405">
    <property type="component" value="Unassembled WGS sequence"/>
</dbReference>
<dbReference type="RefSeq" id="XP_025562601.1">
    <property type="nucleotide sequence ID" value="XM_025712932.1"/>
</dbReference>
<dbReference type="AlphaFoldDB" id="A0A319B7W2"/>